<reference evidence="1" key="1">
    <citation type="submission" date="2021-05" db="EMBL/GenBank/DDBJ databases">
        <authorList>
            <person name="Stam R."/>
        </authorList>
    </citation>
    <scope>NUCLEOTIDE SEQUENCE</scope>
    <source>
        <strain evidence="1">CS162</strain>
    </source>
</reference>
<sequence>MDSEYLLPIPMHRPFLVDDVRYDTPLPFRRDLRQSNQLMLEDATPSKPFRLSVLERLPLEIRLEIYVFLGVESFVQCMGYDKQRSPNPHVLLKWISYRYPMPYEFSTLEINILCLNRNIRAEVLDVLFRRHTTEFDFDLSNKKIYYNNWEALKPGHEFTPGIWERMCMASSSFEFIRRVRLVELFRARYAREKPHPPHISKKQLKRPIIKRAESIRFLARYCPLLVSLHIDVGHQSSFHKYAPPKLHEPVVFALKELARSCETLETLGIVGAAEWKGLDEDGNVDKFKDGWVHRDIELDLKVVSICLRDDATEAWSRTTIREYIEHGPTIRFLSPEEWTKRGLDVITIDPDNSGW</sequence>
<dbReference type="OrthoDB" id="3794085at2759"/>
<proteinExistence type="predicted"/>
<comment type="caution">
    <text evidence="1">The sequence shown here is derived from an EMBL/GenBank/DDBJ whole genome shotgun (WGS) entry which is preliminary data.</text>
</comment>
<name>A0A8J2HYI8_9PLEO</name>
<dbReference type="EMBL" id="CAJRGZ010000015">
    <property type="protein sequence ID" value="CAG5149615.1"/>
    <property type="molecule type" value="Genomic_DNA"/>
</dbReference>
<protein>
    <submittedName>
        <fullName evidence="1">Uncharacterized protein</fullName>
    </submittedName>
</protein>
<evidence type="ECO:0000313" key="2">
    <source>
        <dbReference type="Proteomes" id="UP000676310"/>
    </source>
</evidence>
<accession>A0A8J2HYI8</accession>
<organism evidence="1 2">
    <name type="scientific">Alternaria atra</name>
    <dbReference type="NCBI Taxonomy" id="119953"/>
    <lineage>
        <taxon>Eukaryota</taxon>
        <taxon>Fungi</taxon>
        <taxon>Dikarya</taxon>
        <taxon>Ascomycota</taxon>
        <taxon>Pezizomycotina</taxon>
        <taxon>Dothideomycetes</taxon>
        <taxon>Pleosporomycetidae</taxon>
        <taxon>Pleosporales</taxon>
        <taxon>Pleosporineae</taxon>
        <taxon>Pleosporaceae</taxon>
        <taxon>Alternaria</taxon>
        <taxon>Alternaria sect. Ulocladioides</taxon>
    </lineage>
</organism>
<dbReference type="Proteomes" id="UP000676310">
    <property type="component" value="Unassembled WGS sequence"/>
</dbReference>
<dbReference type="GeneID" id="67013851"/>
<dbReference type="RefSeq" id="XP_043165948.1">
    <property type="nucleotide sequence ID" value="XM_043310013.1"/>
</dbReference>
<gene>
    <name evidence="1" type="ORF">ALTATR162_LOCUS2409</name>
</gene>
<dbReference type="AlphaFoldDB" id="A0A8J2HYI8"/>
<evidence type="ECO:0000313" key="1">
    <source>
        <dbReference type="EMBL" id="CAG5149615.1"/>
    </source>
</evidence>
<keyword evidence="2" id="KW-1185">Reference proteome</keyword>